<dbReference type="EMBL" id="JAGMUU010000016">
    <property type="protein sequence ID" value="KAH7136813.1"/>
    <property type="molecule type" value="Genomic_DNA"/>
</dbReference>
<evidence type="ECO:0000256" key="2">
    <source>
        <dbReference type="SAM" id="MobiDB-lite"/>
    </source>
</evidence>
<evidence type="ECO:0000313" key="3">
    <source>
        <dbReference type="EMBL" id="KAH7136813.1"/>
    </source>
</evidence>
<proteinExistence type="predicted"/>
<sequence>MTPVPKAQEGYDATNDGQPPTYEASSAGDSSHDTPIDDHQRTWPRDPRVLYARQVQRACKTAWKQVTEDNALTNSSWAAPLAAAPTAISVMAFLLKTAADRKAAGITVSDLVIKSEIGTEIGKLPSKYFHTNLQHCSDVGRLAFLDAQQRMNKINRVARTMMEDGGSVSYIVELLEDPEDAKLNLKPELDEVKKTAVDCRMECEEVKKKFEYWQRVIIHLSQTALDLRGEKIVMAEKISAQKNVASGDITKHREKRASAERKIGDMKKQLDAARGRVDKAQDELESLLSLPLIEDPSYYQDLDTAQRLTGPMTSAPKLNRGYIANFGSTLFGINSEKYRNEDQEYDEAHRAKHERKQQQIIEDERARRDACRKRAEEKVNDARVRAATIFSEIDQAVKDLSLEEDKLADAKASLAKASSDLKRLGNQELELNDIVEILRESTYELGRLKEQLEPLILFFSGLETTISIDVMKQVDAFLKTIERNVQGGSDPDEVSINLGKASKKRVLEAALQIQGRFSVISDISSAYVKISNTCIREAINRMELLSKVDGSDWELKREEFNQWCLEAIDKIHCISKDTSDHIGKTMQSRIKMLERRAIEAAEEAAEDE</sequence>
<dbReference type="AlphaFoldDB" id="A0A9P9EFQ8"/>
<feature type="coiled-coil region" evidence="1">
    <location>
        <begin position="393"/>
        <end position="427"/>
    </location>
</feature>
<comment type="caution">
    <text evidence="3">The sequence shown here is derived from an EMBL/GenBank/DDBJ whole genome shotgun (WGS) entry which is preliminary data.</text>
</comment>
<dbReference type="Proteomes" id="UP000717696">
    <property type="component" value="Unassembled WGS sequence"/>
</dbReference>
<keyword evidence="1" id="KW-0175">Coiled coil</keyword>
<dbReference type="PANTHER" id="PTHR33488:SF2">
    <property type="entry name" value="EARLY ENDOSOME ANTIGEN 1-LIKE"/>
    <property type="match status" value="1"/>
</dbReference>
<reference evidence="3" key="1">
    <citation type="journal article" date="2021" name="Nat. Commun.">
        <title>Genetic determinants of endophytism in the Arabidopsis root mycobiome.</title>
        <authorList>
            <person name="Mesny F."/>
            <person name="Miyauchi S."/>
            <person name="Thiergart T."/>
            <person name="Pickel B."/>
            <person name="Atanasova L."/>
            <person name="Karlsson M."/>
            <person name="Huettel B."/>
            <person name="Barry K.W."/>
            <person name="Haridas S."/>
            <person name="Chen C."/>
            <person name="Bauer D."/>
            <person name="Andreopoulos W."/>
            <person name="Pangilinan J."/>
            <person name="LaButti K."/>
            <person name="Riley R."/>
            <person name="Lipzen A."/>
            <person name="Clum A."/>
            <person name="Drula E."/>
            <person name="Henrissat B."/>
            <person name="Kohler A."/>
            <person name="Grigoriev I.V."/>
            <person name="Martin F.M."/>
            <person name="Hacquard S."/>
        </authorList>
    </citation>
    <scope>NUCLEOTIDE SEQUENCE</scope>
    <source>
        <strain evidence="3">MPI-CAGE-AT-0021</strain>
    </source>
</reference>
<organism evidence="3 4">
    <name type="scientific">Dactylonectria estremocensis</name>
    <dbReference type="NCBI Taxonomy" id="1079267"/>
    <lineage>
        <taxon>Eukaryota</taxon>
        <taxon>Fungi</taxon>
        <taxon>Dikarya</taxon>
        <taxon>Ascomycota</taxon>
        <taxon>Pezizomycotina</taxon>
        <taxon>Sordariomycetes</taxon>
        <taxon>Hypocreomycetidae</taxon>
        <taxon>Hypocreales</taxon>
        <taxon>Nectriaceae</taxon>
        <taxon>Dactylonectria</taxon>
    </lineage>
</organism>
<evidence type="ECO:0000313" key="4">
    <source>
        <dbReference type="Proteomes" id="UP000717696"/>
    </source>
</evidence>
<dbReference type="OrthoDB" id="5406275at2759"/>
<keyword evidence="4" id="KW-1185">Reference proteome</keyword>
<feature type="coiled-coil region" evidence="1">
    <location>
        <begin position="249"/>
        <end position="290"/>
    </location>
</feature>
<evidence type="ECO:0000256" key="1">
    <source>
        <dbReference type="SAM" id="Coils"/>
    </source>
</evidence>
<protein>
    <submittedName>
        <fullName evidence="3">Uncharacterized protein</fullName>
    </submittedName>
</protein>
<accession>A0A9P9EFQ8</accession>
<gene>
    <name evidence="3" type="ORF">B0J13DRAFT_609669</name>
</gene>
<feature type="region of interest" description="Disordered" evidence="2">
    <location>
        <begin position="1"/>
        <end position="45"/>
    </location>
</feature>
<feature type="compositionally biased region" description="Basic and acidic residues" evidence="2">
    <location>
        <begin position="30"/>
        <end position="45"/>
    </location>
</feature>
<feature type="compositionally biased region" description="Polar residues" evidence="2">
    <location>
        <begin position="15"/>
        <end position="29"/>
    </location>
</feature>
<dbReference type="PANTHER" id="PTHR33488">
    <property type="entry name" value="ZGC:162509"/>
    <property type="match status" value="1"/>
</dbReference>
<name>A0A9P9EFQ8_9HYPO</name>